<keyword evidence="2" id="KW-1185">Reference proteome</keyword>
<proteinExistence type="predicted"/>
<name>A0ACA9NRA4_9GLOM</name>
<gene>
    <name evidence="1" type="ORF">ACOLOM_LOCUS8757</name>
</gene>
<accession>A0ACA9NRA4</accession>
<organism evidence="1 2">
    <name type="scientific">Acaulospora colombiana</name>
    <dbReference type="NCBI Taxonomy" id="27376"/>
    <lineage>
        <taxon>Eukaryota</taxon>
        <taxon>Fungi</taxon>
        <taxon>Fungi incertae sedis</taxon>
        <taxon>Mucoromycota</taxon>
        <taxon>Glomeromycotina</taxon>
        <taxon>Glomeromycetes</taxon>
        <taxon>Diversisporales</taxon>
        <taxon>Acaulosporaceae</taxon>
        <taxon>Acaulospora</taxon>
    </lineage>
</organism>
<dbReference type="EMBL" id="CAJVPT010023477">
    <property type="protein sequence ID" value="CAG8665705.1"/>
    <property type="molecule type" value="Genomic_DNA"/>
</dbReference>
<protein>
    <submittedName>
        <fullName evidence="1">1234_t:CDS:1</fullName>
    </submittedName>
</protein>
<evidence type="ECO:0000313" key="2">
    <source>
        <dbReference type="Proteomes" id="UP000789525"/>
    </source>
</evidence>
<feature type="non-terminal residue" evidence="1">
    <location>
        <position position="378"/>
    </location>
</feature>
<evidence type="ECO:0000313" key="1">
    <source>
        <dbReference type="EMBL" id="CAG8665705.1"/>
    </source>
</evidence>
<comment type="caution">
    <text evidence="1">The sequence shown here is derived from an EMBL/GenBank/DDBJ whole genome shotgun (WGS) entry which is preliminary data.</text>
</comment>
<dbReference type="Proteomes" id="UP000789525">
    <property type="component" value="Unassembled WGS sequence"/>
</dbReference>
<sequence>MDRFTRADLTSSLQPVLAANETILATQDNVGLYDGNEKAADHSNGIVYLTSHRVFYVDLRQPTIHSIAVDLRLIKGRDFYNQYRLKIEFILILRIHRLLLYYHGFVQYVHITIIKVPNVKESADSYTKSSDDNDIRIECPKCTFLNHPSMSICEICDNKLGIYDIENDAEAIKNVVDRSGDRPDFIKLAFRGGGHNAFYEKLKLAMSMKEWEKTVEPQISESSSEVGPSLGGITIFNKAEQNKKEQEQTLTQAFKDLDGLMTKAAEVVKLVESISLRINKESTDSESSVDETNTFRTYLIELGISNPVTNDEQTAQHILELIKTTGPLTAIDLASLDKMSIALATEQLLMVEARGLICRDETVEGIRFYENLIINFQW</sequence>
<reference evidence="1" key="1">
    <citation type="submission" date="2021-06" db="EMBL/GenBank/DDBJ databases">
        <authorList>
            <person name="Kallberg Y."/>
            <person name="Tangrot J."/>
            <person name="Rosling A."/>
        </authorList>
    </citation>
    <scope>NUCLEOTIDE SEQUENCE</scope>
    <source>
        <strain evidence="1">CL356</strain>
    </source>
</reference>